<dbReference type="InterPro" id="IPR013424">
    <property type="entry name" value="Ice-binding_C"/>
</dbReference>
<comment type="caution">
    <text evidence="1">The sequence shown here is derived from an EMBL/GenBank/DDBJ whole genome shotgun (WGS) entry which is preliminary data.</text>
</comment>
<gene>
    <name evidence="1" type="ORF">LCGC14_2113650</name>
</gene>
<evidence type="ECO:0008006" key="2">
    <source>
        <dbReference type="Google" id="ProtNLM"/>
    </source>
</evidence>
<dbReference type="InterPro" id="IPR035986">
    <property type="entry name" value="PKD_dom_sf"/>
</dbReference>
<protein>
    <recommendedName>
        <fullName evidence="2">PEP-CTERM protein-sorting domain-containing protein</fullName>
    </recommendedName>
</protein>
<organism evidence="1">
    <name type="scientific">marine sediment metagenome</name>
    <dbReference type="NCBI Taxonomy" id="412755"/>
    <lineage>
        <taxon>unclassified sequences</taxon>
        <taxon>metagenomes</taxon>
        <taxon>ecological metagenomes</taxon>
    </lineage>
</organism>
<dbReference type="EMBL" id="LAZR01026172">
    <property type="protein sequence ID" value="KKL69566.1"/>
    <property type="molecule type" value="Genomic_DNA"/>
</dbReference>
<feature type="non-terminal residue" evidence="1">
    <location>
        <position position="1"/>
    </location>
</feature>
<evidence type="ECO:0000313" key="1">
    <source>
        <dbReference type="EMBL" id="KKL69566.1"/>
    </source>
</evidence>
<dbReference type="AlphaFoldDB" id="A0A0F9ETG0"/>
<sequence length="196" mass="20818">PRYSGTADGIDFYLLRNSSAGLMDYGVVEEGGVRDVSMVVAIAPGDELYMAVGARVDDITDGTLVGLTFRVVYPDTPPVADTNGPYTVYPGDPLILDASDSTDVNDDIVSYEWDLNDDGVFETDASGNAFFSVPYASLTALGLSVGHMDDIRLLVTDSVGFQDTDSGTLRIVPEPTTLALLLGAGAALLTRRKRRG</sequence>
<dbReference type="SUPFAM" id="SSF49299">
    <property type="entry name" value="PKD domain"/>
    <property type="match status" value="1"/>
</dbReference>
<dbReference type="InterPro" id="IPR013783">
    <property type="entry name" value="Ig-like_fold"/>
</dbReference>
<accession>A0A0F9ETG0</accession>
<dbReference type="NCBIfam" id="TIGR02595">
    <property type="entry name" value="PEP_CTERM"/>
    <property type="match status" value="1"/>
</dbReference>
<name>A0A0F9ETG0_9ZZZZ</name>
<proteinExistence type="predicted"/>
<reference evidence="1" key="1">
    <citation type="journal article" date="2015" name="Nature">
        <title>Complex archaea that bridge the gap between prokaryotes and eukaryotes.</title>
        <authorList>
            <person name="Spang A."/>
            <person name="Saw J.H."/>
            <person name="Jorgensen S.L."/>
            <person name="Zaremba-Niedzwiedzka K."/>
            <person name="Martijn J."/>
            <person name="Lind A.E."/>
            <person name="van Eijk R."/>
            <person name="Schleper C."/>
            <person name="Guy L."/>
            <person name="Ettema T.J."/>
        </authorList>
    </citation>
    <scope>NUCLEOTIDE SEQUENCE</scope>
</reference>
<dbReference type="Gene3D" id="2.60.40.10">
    <property type="entry name" value="Immunoglobulins"/>
    <property type="match status" value="1"/>
</dbReference>